<gene>
    <name evidence="2" type="ORF">ACFQ1X_12510</name>
</gene>
<keyword evidence="1" id="KW-0472">Membrane</keyword>
<dbReference type="Proteomes" id="UP001597109">
    <property type="component" value="Unassembled WGS sequence"/>
</dbReference>
<organism evidence="2 3">
    <name type="scientific">Metaplanococcus flavidus</name>
    <dbReference type="NCBI Taxonomy" id="569883"/>
    <lineage>
        <taxon>Bacteria</taxon>
        <taxon>Bacillati</taxon>
        <taxon>Bacillota</taxon>
        <taxon>Bacilli</taxon>
        <taxon>Bacillales</taxon>
        <taxon>Caryophanaceae</taxon>
        <taxon>Metaplanococcus</taxon>
    </lineage>
</organism>
<feature type="transmembrane region" description="Helical" evidence="1">
    <location>
        <begin position="111"/>
        <end position="130"/>
    </location>
</feature>
<dbReference type="EMBL" id="JBHTKI010000019">
    <property type="protein sequence ID" value="MFD1032254.1"/>
    <property type="molecule type" value="Genomic_DNA"/>
</dbReference>
<dbReference type="RefSeq" id="WP_144839192.1">
    <property type="nucleotide sequence ID" value="NZ_JBHTKI010000019.1"/>
</dbReference>
<feature type="transmembrane region" description="Helical" evidence="1">
    <location>
        <begin position="142"/>
        <end position="159"/>
    </location>
</feature>
<accession>A0ABW3LD49</accession>
<name>A0ABW3LD49_9BACL</name>
<keyword evidence="3" id="KW-1185">Reference proteome</keyword>
<feature type="transmembrane region" description="Helical" evidence="1">
    <location>
        <begin position="70"/>
        <end position="90"/>
    </location>
</feature>
<feature type="transmembrane region" description="Helical" evidence="1">
    <location>
        <begin position="6"/>
        <end position="21"/>
    </location>
</feature>
<proteinExistence type="predicted"/>
<evidence type="ECO:0008006" key="4">
    <source>
        <dbReference type="Google" id="ProtNLM"/>
    </source>
</evidence>
<reference evidence="3" key="1">
    <citation type="journal article" date="2019" name="Int. J. Syst. Evol. Microbiol.">
        <title>The Global Catalogue of Microorganisms (GCM) 10K type strain sequencing project: providing services to taxonomists for standard genome sequencing and annotation.</title>
        <authorList>
            <consortium name="The Broad Institute Genomics Platform"/>
            <consortium name="The Broad Institute Genome Sequencing Center for Infectious Disease"/>
            <person name="Wu L."/>
            <person name="Ma J."/>
        </authorList>
    </citation>
    <scope>NUCLEOTIDE SEQUENCE [LARGE SCALE GENOMIC DNA]</scope>
    <source>
        <strain evidence="3">CCUG 56756</strain>
    </source>
</reference>
<evidence type="ECO:0000313" key="3">
    <source>
        <dbReference type="Proteomes" id="UP001597109"/>
    </source>
</evidence>
<sequence>MFWNTLLYIIGFVLIHLFSKNMKFLDVVPRSRFLSGVGGISVAYVFLHLLPELGHFQQDLEGELGESAWGFIESHIYLMAMMGLAIFYGLEVMVKKSKKKRGRKPQAGAGVFWLHIGTFILYNSLIGYLLVHDQFENRWGMFFYFVAMGLHFITIDKSLRSTHEKDYDKYGRWLLTTAIIIGWLVGILTEVREVVVSFLVALLAGGVILNVMKEELPEERESSFLSFAIGMLAYSVLWLLI</sequence>
<evidence type="ECO:0000256" key="1">
    <source>
        <dbReference type="SAM" id="Phobius"/>
    </source>
</evidence>
<feature type="transmembrane region" description="Helical" evidence="1">
    <location>
        <begin position="194"/>
        <end position="212"/>
    </location>
</feature>
<feature type="transmembrane region" description="Helical" evidence="1">
    <location>
        <begin position="33"/>
        <end position="50"/>
    </location>
</feature>
<feature type="transmembrane region" description="Helical" evidence="1">
    <location>
        <begin position="171"/>
        <end position="188"/>
    </location>
</feature>
<evidence type="ECO:0000313" key="2">
    <source>
        <dbReference type="EMBL" id="MFD1032254.1"/>
    </source>
</evidence>
<keyword evidence="1" id="KW-1133">Transmembrane helix</keyword>
<keyword evidence="1" id="KW-0812">Transmembrane</keyword>
<feature type="transmembrane region" description="Helical" evidence="1">
    <location>
        <begin position="224"/>
        <end position="240"/>
    </location>
</feature>
<protein>
    <recommendedName>
        <fullName evidence="4">ZIP Zinc transporter</fullName>
    </recommendedName>
</protein>
<comment type="caution">
    <text evidence="2">The sequence shown here is derived from an EMBL/GenBank/DDBJ whole genome shotgun (WGS) entry which is preliminary data.</text>
</comment>